<dbReference type="PANTHER" id="PTHR24253">
    <property type="entry name" value="TRANSMEMBRANE PROTEASE SERINE"/>
    <property type="match status" value="1"/>
</dbReference>
<dbReference type="PROSITE" id="PS00134">
    <property type="entry name" value="TRYPSIN_HIS"/>
    <property type="match status" value="1"/>
</dbReference>
<accession>A0A6P3VDG7</accession>
<dbReference type="PRINTS" id="PR00722">
    <property type="entry name" value="CHYMOTRYPSIN"/>
</dbReference>
<dbReference type="PROSITE" id="PS50240">
    <property type="entry name" value="TRYPSIN_DOM"/>
    <property type="match status" value="1"/>
</dbReference>
<dbReference type="InterPro" id="IPR001314">
    <property type="entry name" value="Peptidase_S1A"/>
</dbReference>
<name>A0A6P3VDG7_OCTDE</name>
<evidence type="ECO:0000256" key="4">
    <source>
        <dbReference type="ARBA" id="ARBA00023157"/>
    </source>
</evidence>
<dbReference type="AlphaFoldDB" id="A0A6P3VDG7"/>
<evidence type="ECO:0000256" key="2">
    <source>
        <dbReference type="ARBA" id="ARBA00022729"/>
    </source>
</evidence>
<evidence type="ECO:0000259" key="9">
    <source>
        <dbReference type="PROSITE" id="PS50240"/>
    </source>
</evidence>
<feature type="signal peptide" evidence="8">
    <location>
        <begin position="1"/>
        <end position="23"/>
    </location>
</feature>
<keyword evidence="2 8" id="KW-0732">Signal</keyword>
<protein>
    <submittedName>
        <fullName evidence="11">Serine protease 44</fullName>
    </submittedName>
</protein>
<dbReference type="InterPro" id="IPR009003">
    <property type="entry name" value="Peptidase_S1_PA"/>
</dbReference>
<evidence type="ECO:0000313" key="10">
    <source>
        <dbReference type="Proteomes" id="UP000515203"/>
    </source>
</evidence>
<feature type="chain" id="PRO_5027551095" evidence="8">
    <location>
        <begin position="24"/>
        <end position="366"/>
    </location>
</feature>
<dbReference type="OrthoDB" id="546450at2759"/>
<keyword evidence="6" id="KW-0720">Serine protease</keyword>
<dbReference type="Proteomes" id="UP000515203">
    <property type="component" value="Unplaced"/>
</dbReference>
<dbReference type="Gene3D" id="2.40.10.10">
    <property type="entry name" value="Trypsin-like serine proteases"/>
    <property type="match status" value="1"/>
</dbReference>
<dbReference type="InterPro" id="IPR043504">
    <property type="entry name" value="Peptidase_S1_PA_chymotrypsin"/>
</dbReference>
<keyword evidence="5" id="KW-0325">Glycoprotein</keyword>
<feature type="region of interest" description="Disordered" evidence="7">
    <location>
        <begin position="26"/>
        <end position="49"/>
    </location>
</feature>
<dbReference type="GO" id="GO:0004252">
    <property type="term" value="F:serine-type endopeptidase activity"/>
    <property type="evidence" value="ECO:0007669"/>
    <property type="project" value="InterPro"/>
</dbReference>
<proteinExistence type="predicted"/>
<dbReference type="RefSeq" id="XP_012372243.2">
    <property type="nucleotide sequence ID" value="XM_012516789.2"/>
</dbReference>
<dbReference type="SMART" id="SM00020">
    <property type="entry name" value="Tryp_SPc"/>
    <property type="match status" value="1"/>
</dbReference>
<keyword evidence="10" id="KW-1185">Reference proteome</keyword>
<reference evidence="11" key="1">
    <citation type="submission" date="2025-08" db="UniProtKB">
        <authorList>
            <consortium name="RefSeq"/>
        </authorList>
    </citation>
    <scope>IDENTIFICATION</scope>
</reference>
<organism evidence="10 11">
    <name type="scientific">Octodon degus</name>
    <name type="common">Degu</name>
    <name type="synonym">Sciurus degus</name>
    <dbReference type="NCBI Taxonomy" id="10160"/>
    <lineage>
        <taxon>Eukaryota</taxon>
        <taxon>Metazoa</taxon>
        <taxon>Chordata</taxon>
        <taxon>Craniata</taxon>
        <taxon>Vertebrata</taxon>
        <taxon>Euteleostomi</taxon>
        <taxon>Mammalia</taxon>
        <taxon>Eutheria</taxon>
        <taxon>Euarchontoglires</taxon>
        <taxon>Glires</taxon>
        <taxon>Rodentia</taxon>
        <taxon>Hystricomorpha</taxon>
        <taxon>Octodontidae</taxon>
        <taxon>Octodon</taxon>
    </lineage>
</organism>
<dbReference type="GO" id="GO:0006508">
    <property type="term" value="P:proteolysis"/>
    <property type="evidence" value="ECO:0007669"/>
    <property type="project" value="UniProtKB-KW"/>
</dbReference>
<evidence type="ECO:0000256" key="5">
    <source>
        <dbReference type="ARBA" id="ARBA00023180"/>
    </source>
</evidence>
<evidence type="ECO:0000313" key="11">
    <source>
        <dbReference type="RefSeq" id="XP_012372243.2"/>
    </source>
</evidence>
<evidence type="ECO:0000256" key="7">
    <source>
        <dbReference type="SAM" id="MobiDB-lite"/>
    </source>
</evidence>
<evidence type="ECO:0000256" key="1">
    <source>
        <dbReference type="ARBA" id="ARBA00022670"/>
    </source>
</evidence>
<dbReference type="PROSITE" id="PS00135">
    <property type="entry name" value="TRYPSIN_SER"/>
    <property type="match status" value="1"/>
</dbReference>
<dbReference type="FunFam" id="2.40.10.10:FF:000039">
    <property type="entry name" value="Brain-specific serine protease 4"/>
    <property type="match status" value="1"/>
</dbReference>
<evidence type="ECO:0000256" key="8">
    <source>
        <dbReference type="SAM" id="SignalP"/>
    </source>
</evidence>
<dbReference type="PANTHER" id="PTHR24253:SF159">
    <property type="entry name" value="SERINE PROTEASE 42"/>
    <property type="match status" value="1"/>
</dbReference>
<dbReference type="CDD" id="cd00190">
    <property type="entry name" value="Tryp_SPc"/>
    <property type="match status" value="1"/>
</dbReference>
<dbReference type="InterPro" id="IPR001254">
    <property type="entry name" value="Trypsin_dom"/>
</dbReference>
<feature type="domain" description="Peptidase S1" evidence="9">
    <location>
        <begin position="67"/>
        <end position="305"/>
    </location>
</feature>
<evidence type="ECO:0000256" key="3">
    <source>
        <dbReference type="ARBA" id="ARBA00022801"/>
    </source>
</evidence>
<keyword evidence="4" id="KW-1015">Disulfide bond</keyword>
<keyword evidence="1 6" id="KW-0645">Protease</keyword>
<dbReference type="InParanoid" id="A0A6P3VDG7"/>
<dbReference type="FunCoup" id="A0A6P3VDG7">
    <property type="interactions" value="50"/>
</dbReference>
<sequence>MASLVTGSLCLLIWLLLVGPQFSVDPGDSAAPPSPHDSPAPKSTRQMPEDTLKPEVFPKAACGQRRIVGGQPAAQRKWPWQVSLQVKGTHACGGSLISSWWVITAAHCIVTHQDYSVKLGDSNLRHEAPTAVEVPVKDIVIHQDYSAFGIAFGAIFNDIALVLLSFPVNYSTHIQPVCLPAKSLQLAAGTQCWVTGWGKTHEDENLPTQLHEAEVNIVDLQKCNEDLQELLHMFNNVVSEGGLCAYGEGKDACQGDSGSPLVCEFQNRWVQVGIVSWGVGCGHRGIPGVYTDVAFYKDWIMKLMTSKPPESPAEVPPLLPEQEGSVHLKEETGLLRGACGSSFTGPGFGAAPISTLSWRDRHSKVC</sequence>
<keyword evidence="3 6" id="KW-0378">Hydrolase</keyword>
<dbReference type="InterPro" id="IPR018114">
    <property type="entry name" value="TRYPSIN_HIS"/>
</dbReference>
<dbReference type="InterPro" id="IPR033116">
    <property type="entry name" value="TRYPSIN_SER"/>
</dbReference>
<dbReference type="GeneID" id="101580942"/>
<dbReference type="SUPFAM" id="SSF50494">
    <property type="entry name" value="Trypsin-like serine proteases"/>
    <property type="match status" value="1"/>
</dbReference>
<evidence type="ECO:0000256" key="6">
    <source>
        <dbReference type="RuleBase" id="RU363034"/>
    </source>
</evidence>
<gene>
    <name evidence="11" type="primary">LOC101580942</name>
</gene>
<dbReference type="Pfam" id="PF00089">
    <property type="entry name" value="Trypsin"/>
    <property type="match status" value="1"/>
</dbReference>